<dbReference type="InterPro" id="IPR055396">
    <property type="entry name" value="DUF7088"/>
</dbReference>
<sequence length="586" mass="65021">MGSAFRAGMTLIVISLLFLAFNLVWVPKLPTVRWDFSQENTHTLSPSARQLLVSLESQLDLYFFNTLNAPQKKPVLKRYGRRVEDLLKEFEKAANGMINLHIINPTPFSEDAYKASLFGLDDTQGFLGLIGTRAGQGAQRIQAFNPEHESLLEYEISHLIYKLMHPDRPTVGLLSGLPLGKSAGGLLELMREQFNVVELAANITQVPPSMNTLMVVQPHALSGRALYALEQWVLKGGKLMMFIDPVSEIGADAISTNARLDALLTAWGIQMPADKLLVDNLYASSATPDTGMPAVLHPARLHLPRQAMTRTDISTWGLHSVIVSSSGALSLAPKSRSLLTPLLLSSRQSALVDAERFASATTFDSLIDESATSGQRHVIAARLDGPAYSAFPDGLEGQPPGLQRAEQIQMVIVADTDLLADTLNNALPNGNAQFVLNTLDNLAAPEALRNIQSRVMRQPLRRLEHMRDEAAQAYRKSATAMERRLEQTEQAWRRLNPPHTSLMTQAVDTTTQLQALNKERLQLPIELQALKTQAYAPLLRFERYLQWLMVATIPLLLCLIAWVLFLYQRRRRTSTLAAYHQSLSDG</sequence>
<feature type="transmembrane region" description="Helical" evidence="1">
    <location>
        <begin position="7"/>
        <end position="26"/>
    </location>
</feature>
<dbReference type="AlphaFoldDB" id="A0A109LEF5"/>
<protein>
    <submittedName>
        <fullName evidence="5">ABC transporter</fullName>
    </submittedName>
    <submittedName>
        <fullName evidence="4">ABC-type uncharacterized transport system</fullName>
    </submittedName>
</protein>
<dbReference type="Proteomes" id="UP000061348">
    <property type="component" value="Unassembled WGS sequence"/>
</dbReference>
<evidence type="ECO:0000313" key="4">
    <source>
        <dbReference type="EMBL" id="KWV85969.1"/>
    </source>
</evidence>
<accession>A0A109LEF5</accession>
<reference evidence="5 7" key="2">
    <citation type="submission" date="2018-03" db="EMBL/GenBank/DDBJ databases">
        <title>Blue discolouration in mozzarella cheese caused by Pseudomonas fluorescens.</title>
        <authorList>
            <person name="Chiesa F."/>
            <person name="Dalmasso A."/>
            <person name="Lomonaco S."/>
        </authorList>
    </citation>
    <scope>NUCLEOTIDE SEQUENCE [LARGE SCALE GENOMIC DNA]</scope>
    <source>
        <strain evidence="5 7">11293</strain>
    </source>
</reference>
<feature type="domain" description="DUF7088" evidence="3">
    <location>
        <begin position="38"/>
        <end position="124"/>
    </location>
</feature>
<keyword evidence="1" id="KW-1133">Transmembrane helix</keyword>
<name>A0A109LEF5_PSEFL</name>
<organism evidence="4 6">
    <name type="scientific">Pseudomonas fluorescens</name>
    <dbReference type="NCBI Taxonomy" id="294"/>
    <lineage>
        <taxon>Bacteria</taxon>
        <taxon>Pseudomonadati</taxon>
        <taxon>Pseudomonadota</taxon>
        <taxon>Gammaproteobacteria</taxon>
        <taxon>Pseudomonadales</taxon>
        <taxon>Pseudomonadaceae</taxon>
        <taxon>Pseudomonas</taxon>
    </lineage>
</organism>
<dbReference type="InterPro" id="IPR019196">
    <property type="entry name" value="ABC_transp_unknown"/>
</dbReference>
<dbReference type="EMBL" id="PVUH01000003">
    <property type="protein sequence ID" value="PRW94179.1"/>
    <property type="molecule type" value="Genomic_DNA"/>
</dbReference>
<evidence type="ECO:0000256" key="1">
    <source>
        <dbReference type="SAM" id="Phobius"/>
    </source>
</evidence>
<evidence type="ECO:0000313" key="5">
    <source>
        <dbReference type="EMBL" id="PRW94179.1"/>
    </source>
</evidence>
<comment type="caution">
    <text evidence="4">The sequence shown here is derived from an EMBL/GenBank/DDBJ whole genome shotgun (WGS) entry which is preliminary data.</text>
</comment>
<dbReference type="Pfam" id="PF23357">
    <property type="entry name" value="DUF7088"/>
    <property type="match status" value="1"/>
</dbReference>
<keyword evidence="1" id="KW-0472">Membrane</keyword>
<evidence type="ECO:0000313" key="6">
    <source>
        <dbReference type="Proteomes" id="UP000061348"/>
    </source>
</evidence>
<evidence type="ECO:0000313" key="7">
    <source>
        <dbReference type="Proteomes" id="UP000239731"/>
    </source>
</evidence>
<keyword evidence="1" id="KW-0812">Transmembrane</keyword>
<feature type="domain" description="ABC-type uncharacterised transport system" evidence="2">
    <location>
        <begin position="168"/>
        <end position="441"/>
    </location>
</feature>
<feature type="transmembrane region" description="Helical" evidence="1">
    <location>
        <begin position="544"/>
        <end position="567"/>
    </location>
</feature>
<proteinExistence type="predicted"/>
<evidence type="ECO:0000259" key="2">
    <source>
        <dbReference type="Pfam" id="PF09822"/>
    </source>
</evidence>
<dbReference type="Pfam" id="PF09822">
    <property type="entry name" value="ABC_transp_aux"/>
    <property type="match status" value="1"/>
</dbReference>
<dbReference type="Proteomes" id="UP000239731">
    <property type="component" value="Unassembled WGS sequence"/>
</dbReference>
<dbReference type="EMBL" id="LCYA01000111">
    <property type="protein sequence ID" value="KWV85969.1"/>
    <property type="molecule type" value="Genomic_DNA"/>
</dbReference>
<dbReference type="RefSeq" id="WP_034126722.1">
    <property type="nucleotide sequence ID" value="NZ_JRXU01000011.1"/>
</dbReference>
<gene>
    <name evidence="5" type="ORF">C7A10_05195</name>
    <name evidence="4" type="ORF">PFLmoz3_04392</name>
</gene>
<evidence type="ECO:0000259" key="3">
    <source>
        <dbReference type="Pfam" id="PF23357"/>
    </source>
</evidence>
<dbReference type="PATRIC" id="fig|294.194.peg.4886"/>
<reference evidence="4 6" key="1">
    <citation type="submission" date="2015-05" db="EMBL/GenBank/DDBJ databases">
        <title>A genomic and transcriptomic approach to investigate the blue pigment phenotype in Pseudomonas fluorescens.</title>
        <authorList>
            <person name="Andreani N.A."/>
            <person name="Cardazzo B."/>
        </authorList>
    </citation>
    <scope>NUCLEOTIDE SEQUENCE [LARGE SCALE GENOMIC DNA]</scope>
    <source>
        <strain evidence="4 6">Ps_22</strain>
    </source>
</reference>